<evidence type="ECO:0000313" key="2">
    <source>
        <dbReference type="EMBL" id="UZW20274.1"/>
    </source>
</evidence>
<accession>A0ABY6QLT0</accession>
<organism evidence="2 3">
    <name type="scientific">Pseudomonas quebecensis</name>
    <dbReference type="NCBI Taxonomy" id="2995174"/>
    <lineage>
        <taxon>Bacteria</taxon>
        <taxon>Pseudomonadati</taxon>
        <taxon>Pseudomonadota</taxon>
        <taxon>Gammaproteobacteria</taxon>
        <taxon>Pseudomonadales</taxon>
        <taxon>Pseudomonadaceae</taxon>
        <taxon>Pseudomonas</taxon>
    </lineage>
</organism>
<evidence type="ECO:0000256" key="1">
    <source>
        <dbReference type="SAM" id="MobiDB-lite"/>
    </source>
</evidence>
<feature type="compositionally biased region" description="Polar residues" evidence="1">
    <location>
        <begin position="1"/>
        <end position="31"/>
    </location>
</feature>
<protein>
    <submittedName>
        <fullName evidence="2">Uncharacterized protein</fullName>
    </submittedName>
</protein>
<name>A0ABY6QLT0_9PSED</name>
<sequence length="141" mass="14363">MLTNVGNSTSVVVPQTTSITSETTKNESTGALTIRMDPSAKGAAAAGGADQASSGPQESDRVKELKKQIEQLQEQLLEAQQALQRAQASKQSEEAKAVAVAAAQSQITTISAALQTVTGALLQAVMDESGSGKGSMVSTTA</sequence>
<gene>
    <name evidence="2" type="ORF">OSC50_08050</name>
</gene>
<proteinExistence type="predicted"/>
<reference evidence="2" key="1">
    <citation type="submission" date="2022-11" db="EMBL/GenBank/DDBJ databases">
        <title>Taxonomic description of a new Pseudomonas species.</title>
        <authorList>
            <person name="Tambong J.T."/>
        </authorList>
    </citation>
    <scope>NUCLEOTIDE SEQUENCE</scope>
    <source>
        <strain evidence="2">S1Bt42</strain>
    </source>
</reference>
<dbReference type="EMBL" id="CP112866">
    <property type="protein sequence ID" value="UZW20274.1"/>
    <property type="molecule type" value="Genomic_DNA"/>
</dbReference>
<feature type="region of interest" description="Disordered" evidence="1">
    <location>
        <begin position="1"/>
        <end position="65"/>
    </location>
</feature>
<evidence type="ECO:0000313" key="3">
    <source>
        <dbReference type="Proteomes" id="UP001164116"/>
    </source>
</evidence>
<feature type="compositionally biased region" description="Low complexity" evidence="1">
    <location>
        <begin position="39"/>
        <end position="55"/>
    </location>
</feature>
<dbReference type="RefSeq" id="WP_181081224.1">
    <property type="nucleotide sequence ID" value="NZ_CP112866.1"/>
</dbReference>
<keyword evidence="3" id="KW-1185">Reference proteome</keyword>
<dbReference type="Proteomes" id="UP001164116">
    <property type="component" value="Chromosome"/>
</dbReference>